<evidence type="ECO:0000256" key="1">
    <source>
        <dbReference type="SAM" id="MobiDB-lite"/>
    </source>
</evidence>
<dbReference type="AlphaFoldDB" id="A0A4Y2GRL6"/>
<sequence>MQFYPPRQEIEYKTAIAKSNPKNHLVPSAPKSLCPPRLRRPVTPEGHRHPWVHCCSSLPSTGIKRNVTKLCLITTKLNDLDLLSTTVRIEFLFPHNSLAIEGREKI</sequence>
<reference evidence="2 3" key="1">
    <citation type="journal article" date="2019" name="Sci. Rep.">
        <title>Orb-weaving spider Araneus ventricosus genome elucidates the spidroin gene catalogue.</title>
        <authorList>
            <person name="Kono N."/>
            <person name="Nakamura H."/>
            <person name="Ohtoshi R."/>
            <person name="Moran D.A.P."/>
            <person name="Shinohara A."/>
            <person name="Yoshida Y."/>
            <person name="Fujiwara M."/>
            <person name="Mori M."/>
            <person name="Tomita M."/>
            <person name="Arakawa K."/>
        </authorList>
    </citation>
    <scope>NUCLEOTIDE SEQUENCE [LARGE SCALE GENOMIC DNA]</scope>
</reference>
<organism evidence="2 3">
    <name type="scientific">Araneus ventricosus</name>
    <name type="common">Orbweaver spider</name>
    <name type="synonym">Epeira ventricosa</name>
    <dbReference type="NCBI Taxonomy" id="182803"/>
    <lineage>
        <taxon>Eukaryota</taxon>
        <taxon>Metazoa</taxon>
        <taxon>Ecdysozoa</taxon>
        <taxon>Arthropoda</taxon>
        <taxon>Chelicerata</taxon>
        <taxon>Arachnida</taxon>
        <taxon>Araneae</taxon>
        <taxon>Araneomorphae</taxon>
        <taxon>Entelegynae</taxon>
        <taxon>Araneoidea</taxon>
        <taxon>Araneidae</taxon>
        <taxon>Araneus</taxon>
    </lineage>
</organism>
<gene>
    <name evidence="2" type="ORF">AVEN_6226_1</name>
</gene>
<feature type="region of interest" description="Disordered" evidence="1">
    <location>
        <begin position="21"/>
        <end position="40"/>
    </location>
</feature>
<proteinExistence type="predicted"/>
<dbReference type="EMBL" id="BGPR01001475">
    <property type="protein sequence ID" value="GBM54794.1"/>
    <property type="molecule type" value="Genomic_DNA"/>
</dbReference>
<accession>A0A4Y2GRL6</accession>
<evidence type="ECO:0000313" key="3">
    <source>
        <dbReference type="Proteomes" id="UP000499080"/>
    </source>
</evidence>
<evidence type="ECO:0000313" key="2">
    <source>
        <dbReference type="EMBL" id="GBM54794.1"/>
    </source>
</evidence>
<comment type="caution">
    <text evidence="2">The sequence shown here is derived from an EMBL/GenBank/DDBJ whole genome shotgun (WGS) entry which is preliminary data.</text>
</comment>
<protein>
    <submittedName>
        <fullName evidence="2">Uncharacterized protein</fullName>
    </submittedName>
</protein>
<name>A0A4Y2GRL6_ARAVE</name>
<dbReference type="Proteomes" id="UP000499080">
    <property type="component" value="Unassembled WGS sequence"/>
</dbReference>
<keyword evidence="3" id="KW-1185">Reference proteome</keyword>